<accession>A0ABQ3X727</accession>
<dbReference type="InterPro" id="IPR039420">
    <property type="entry name" value="WalR-like"/>
</dbReference>
<proteinExistence type="predicted"/>
<dbReference type="PANTHER" id="PTHR43214">
    <property type="entry name" value="TWO-COMPONENT RESPONSE REGULATOR"/>
    <property type="match status" value="1"/>
</dbReference>
<dbReference type="EMBL" id="BOMG01000039">
    <property type="protein sequence ID" value="GID54198.1"/>
    <property type="molecule type" value="Genomic_DNA"/>
</dbReference>
<dbReference type="InterPro" id="IPR036388">
    <property type="entry name" value="WH-like_DNA-bd_sf"/>
</dbReference>
<dbReference type="SMART" id="SM00421">
    <property type="entry name" value="HTH_LUXR"/>
    <property type="match status" value="1"/>
</dbReference>
<feature type="domain" description="HTH luxR-type" evidence="4">
    <location>
        <begin position="153"/>
        <end position="218"/>
    </location>
</feature>
<keyword evidence="1" id="KW-0805">Transcription regulation</keyword>
<dbReference type="InterPro" id="IPR000792">
    <property type="entry name" value="Tscrpt_reg_LuxR_C"/>
</dbReference>
<dbReference type="Proteomes" id="UP000612282">
    <property type="component" value="Unassembled WGS sequence"/>
</dbReference>
<reference evidence="5 6" key="1">
    <citation type="submission" date="2021-01" db="EMBL/GenBank/DDBJ databases">
        <title>Whole genome shotgun sequence of Actinoplanes couchii NBRC 106145.</title>
        <authorList>
            <person name="Komaki H."/>
            <person name="Tamura T."/>
        </authorList>
    </citation>
    <scope>NUCLEOTIDE SEQUENCE [LARGE SCALE GENOMIC DNA]</scope>
    <source>
        <strain evidence="5 6">NBRC 106145</strain>
    </source>
</reference>
<protein>
    <recommendedName>
        <fullName evidence="4">HTH luxR-type domain-containing protein</fullName>
    </recommendedName>
</protein>
<organism evidence="5 6">
    <name type="scientific">Actinoplanes couchii</name>
    <dbReference type="NCBI Taxonomy" id="403638"/>
    <lineage>
        <taxon>Bacteria</taxon>
        <taxon>Bacillati</taxon>
        <taxon>Actinomycetota</taxon>
        <taxon>Actinomycetes</taxon>
        <taxon>Micromonosporales</taxon>
        <taxon>Micromonosporaceae</taxon>
        <taxon>Actinoplanes</taxon>
    </lineage>
</organism>
<evidence type="ECO:0000313" key="5">
    <source>
        <dbReference type="EMBL" id="GID54198.1"/>
    </source>
</evidence>
<evidence type="ECO:0000256" key="1">
    <source>
        <dbReference type="ARBA" id="ARBA00023015"/>
    </source>
</evidence>
<dbReference type="PROSITE" id="PS50043">
    <property type="entry name" value="HTH_LUXR_2"/>
    <property type="match status" value="1"/>
</dbReference>
<dbReference type="Gene3D" id="1.10.10.10">
    <property type="entry name" value="Winged helix-like DNA-binding domain superfamily/Winged helix DNA-binding domain"/>
    <property type="match status" value="1"/>
</dbReference>
<dbReference type="PRINTS" id="PR00038">
    <property type="entry name" value="HTHLUXR"/>
</dbReference>
<comment type="caution">
    <text evidence="5">The sequence shown here is derived from an EMBL/GenBank/DDBJ whole genome shotgun (WGS) entry which is preliminary data.</text>
</comment>
<evidence type="ECO:0000256" key="3">
    <source>
        <dbReference type="ARBA" id="ARBA00023163"/>
    </source>
</evidence>
<keyword evidence="6" id="KW-1185">Reference proteome</keyword>
<keyword evidence="3" id="KW-0804">Transcription</keyword>
<dbReference type="SUPFAM" id="SSF46894">
    <property type="entry name" value="C-terminal effector domain of the bipartite response regulators"/>
    <property type="match status" value="1"/>
</dbReference>
<dbReference type="Pfam" id="PF00196">
    <property type="entry name" value="GerE"/>
    <property type="match status" value="1"/>
</dbReference>
<name>A0ABQ3X727_9ACTN</name>
<sequence length="227" mass="24027">MCSRRCPGWGFGYVVGRQWELIDELEQTRTRLAEAAVAEDRQRIARDLHDLFGRAGRLVPGRSGSGALGGPRDPAPTAGRGARVIRVLLVDDHPMVRAGLGADPAQSGRHGAGRGVLGRGRGGSGGGAWIDGSLLGPILDSYRRLARPRPGPGHERVAALTGRERDVLRLMARGASNQEIADRLVLAETTVKSPVSALFTELGARDRAAAIVLAYDTGVVHPGGDRI</sequence>
<dbReference type="CDD" id="cd06170">
    <property type="entry name" value="LuxR_C_like"/>
    <property type="match status" value="1"/>
</dbReference>
<keyword evidence="2" id="KW-0238">DNA-binding</keyword>
<dbReference type="PANTHER" id="PTHR43214:SF24">
    <property type="entry name" value="TRANSCRIPTIONAL REGULATORY PROTEIN NARL-RELATED"/>
    <property type="match status" value="1"/>
</dbReference>
<evidence type="ECO:0000256" key="2">
    <source>
        <dbReference type="ARBA" id="ARBA00023125"/>
    </source>
</evidence>
<dbReference type="RefSeq" id="WP_239145107.1">
    <property type="nucleotide sequence ID" value="NZ_BAAAQE010000035.1"/>
</dbReference>
<dbReference type="Gene3D" id="1.20.5.1930">
    <property type="match status" value="1"/>
</dbReference>
<evidence type="ECO:0000259" key="4">
    <source>
        <dbReference type="PROSITE" id="PS50043"/>
    </source>
</evidence>
<dbReference type="InterPro" id="IPR016032">
    <property type="entry name" value="Sig_transdc_resp-reg_C-effctor"/>
</dbReference>
<gene>
    <name evidence="5" type="ORF">Aco03nite_026020</name>
</gene>
<evidence type="ECO:0000313" key="6">
    <source>
        <dbReference type="Proteomes" id="UP000612282"/>
    </source>
</evidence>